<evidence type="ECO:0000256" key="3">
    <source>
        <dbReference type="ARBA" id="ARBA00022827"/>
    </source>
</evidence>
<reference evidence="6 7" key="1">
    <citation type="submission" date="2019-12" db="EMBL/GenBank/DDBJ databases">
        <title>Full genome sequence of a Bacillus safensis strain isolated from commercially available natto in Indonesia.</title>
        <authorList>
            <person name="Yoshida M."/>
            <person name="Uomi M."/>
            <person name="Waturangi D."/>
            <person name="Ekaputri J.J."/>
            <person name="Setiamarga D.H.E."/>
        </authorList>
    </citation>
    <scope>NUCLEOTIDE SEQUENCE [LARGE SCALE GENOMIC DNA]</scope>
    <source>
        <strain evidence="6 7">IDN1</strain>
    </source>
</reference>
<keyword evidence="2" id="KW-0285">Flavoprotein</keyword>
<evidence type="ECO:0000256" key="5">
    <source>
        <dbReference type="ARBA" id="ARBA00023002"/>
    </source>
</evidence>
<proteinExistence type="predicted"/>
<evidence type="ECO:0000313" key="7">
    <source>
        <dbReference type="Proteomes" id="UP000464658"/>
    </source>
</evidence>
<protein>
    <submittedName>
        <fullName evidence="6">Uncharacterized protein</fullName>
    </submittedName>
</protein>
<evidence type="ECO:0000256" key="4">
    <source>
        <dbReference type="ARBA" id="ARBA00022857"/>
    </source>
</evidence>
<dbReference type="GO" id="GO:0016491">
    <property type="term" value="F:oxidoreductase activity"/>
    <property type="evidence" value="ECO:0007669"/>
    <property type="project" value="UniProtKB-KW"/>
</dbReference>
<dbReference type="Proteomes" id="UP000464658">
    <property type="component" value="Chromosome"/>
</dbReference>
<evidence type="ECO:0000256" key="1">
    <source>
        <dbReference type="ARBA" id="ARBA00001974"/>
    </source>
</evidence>
<dbReference type="Pfam" id="PF13434">
    <property type="entry name" value="Lys_Orn_oxgnase"/>
    <property type="match status" value="1"/>
</dbReference>
<dbReference type="AlphaFoldDB" id="A0A5S9M3P6"/>
<organism evidence="6 7">
    <name type="scientific">Bacillus safensis</name>
    <dbReference type="NCBI Taxonomy" id="561879"/>
    <lineage>
        <taxon>Bacteria</taxon>
        <taxon>Bacillati</taxon>
        <taxon>Bacillota</taxon>
        <taxon>Bacilli</taxon>
        <taxon>Bacillales</taxon>
        <taxon>Bacillaceae</taxon>
        <taxon>Bacillus</taxon>
    </lineage>
</organism>
<dbReference type="EMBL" id="AP021906">
    <property type="protein sequence ID" value="BBP88207.1"/>
    <property type="molecule type" value="Genomic_DNA"/>
</dbReference>
<gene>
    <name evidence="6" type="ORF">BsIDN1_18250</name>
</gene>
<name>A0A5S9M3P6_BACIA</name>
<evidence type="ECO:0000256" key="2">
    <source>
        <dbReference type="ARBA" id="ARBA00022630"/>
    </source>
</evidence>
<keyword evidence="4" id="KW-0521">NADP</keyword>
<keyword evidence="5" id="KW-0560">Oxidoreductase</keyword>
<sequence>MNTLPRLTGLRNGIDASTLSRIYQELYHRSVSGEEPSVLIQPMTELEAIQRGEHQPLELHLKQWQLKKEKKKHNCRSCCIGYRIHTEYS</sequence>
<dbReference type="InterPro" id="IPR025700">
    <property type="entry name" value="Lys/Orn_oxygenase"/>
</dbReference>
<accession>A0A5S9M3P6</accession>
<keyword evidence="3" id="KW-0274">FAD</keyword>
<evidence type="ECO:0000313" key="6">
    <source>
        <dbReference type="EMBL" id="BBP88207.1"/>
    </source>
</evidence>
<comment type="cofactor">
    <cofactor evidence="1">
        <name>FAD</name>
        <dbReference type="ChEBI" id="CHEBI:57692"/>
    </cofactor>
</comment>